<keyword evidence="5 7" id="KW-0472">Membrane</keyword>
<feature type="transmembrane region" description="Helical" evidence="7">
    <location>
        <begin position="228"/>
        <end position="248"/>
    </location>
</feature>
<dbReference type="InterPro" id="IPR020846">
    <property type="entry name" value="MFS_dom"/>
</dbReference>
<feature type="transmembrane region" description="Helical" evidence="7">
    <location>
        <begin position="172"/>
        <end position="189"/>
    </location>
</feature>
<evidence type="ECO:0000256" key="1">
    <source>
        <dbReference type="ARBA" id="ARBA00004651"/>
    </source>
</evidence>
<feature type="transmembrane region" description="Helical" evidence="7">
    <location>
        <begin position="379"/>
        <end position="398"/>
    </location>
</feature>
<dbReference type="OrthoDB" id="4474610at2"/>
<dbReference type="AlphaFoldDB" id="A0A4V1G7X8"/>
<dbReference type="GO" id="GO:0005886">
    <property type="term" value="C:plasma membrane"/>
    <property type="evidence" value="ECO:0007669"/>
    <property type="project" value="UniProtKB-SubCell"/>
</dbReference>
<feature type="transmembrane region" description="Helical" evidence="7">
    <location>
        <begin position="116"/>
        <end position="136"/>
    </location>
</feature>
<feature type="compositionally biased region" description="Basic and acidic residues" evidence="6">
    <location>
        <begin position="416"/>
        <end position="426"/>
    </location>
</feature>
<dbReference type="Gene3D" id="1.20.1250.20">
    <property type="entry name" value="MFS general substrate transporter like domains"/>
    <property type="match status" value="2"/>
</dbReference>
<keyword evidence="4 7" id="KW-1133">Transmembrane helix</keyword>
<dbReference type="InterPro" id="IPR011701">
    <property type="entry name" value="MFS"/>
</dbReference>
<dbReference type="InterPro" id="IPR036259">
    <property type="entry name" value="MFS_trans_sf"/>
</dbReference>
<dbReference type="KEGG" id="izh:FEM41_16845"/>
<dbReference type="PROSITE" id="PS50850">
    <property type="entry name" value="MFS"/>
    <property type="match status" value="1"/>
</dbReference>
<evidence type="ECO:0000256" key="4">
    <source>
        <dbReference type="ARBA" id="ARBA00022989"/>
    </source>
</evidence>
<feature type="transmembrane region" description="Helical" evidence="7">
    <location>
        <begin position="82"/>
        <end position="104"/>
    </location>
</feature>
<evidence type="ECO:0000256" key="2">
    <source>
        <dbReference type="ARBA" id="ARBA00022475"/>
    </source>
</evidence>
<feature type="transmembrane region" description="Helical" evidence="7">
    <location>
        <begin position="148"/>
        <end position="166"/>
    </location>
</feature>
<dbReference type="RefSeq" id="WP_138097353.1">
    <property type="nucleotide sequence ID" value="NZ_CP040428.1"/>
</dbReference>
<dbReference type="SUPFAM" id="SSF103473">
    <property type="entry name" value="MFS general substrate transporter"/>
    <property type="match status" value="1"/>
</dbReference>
<sequence length="426" mass="45948">MKIGWYSDLGSVERKTYWSCFGGYVLDAFDSTIYSLAMPILLTIGFLSKSDAGILSSASLIGSALGGWSAGRLADRFGRTRVLRLTVIWLSLFTLLTAFCTSFWQFLPLRFLQGLGYGGEMVVCGVLISEVIRARVRGRVAASIQSGYAIGNALSLATLPVVLSFFSQEIAWRIFFTVGTIPAMLLWWLRRSVPESPVFNTLSNHVKKGGDSGIFSPEFLRMTVTGTLFSSGVFGGAYIMITWLPTYLRITLGLPVTSMSGYLCINILGSLLGPFICGYISDRLGRWRTMMLFLCLQALVVGIYMFADISLAATLILGFFLGAFQGGLASGITPAFSELYPTRLRGAGAGFCASFGRGFGSLMPAAVGILATHMALGRAMGLLAISAYTIAFITSHFLPDATGVGMDQAGTPNERTVFDETTRPDP</sequence>
<dbReference type="EMBL" id="CP040428">
    <property type="protein sequence ID" value="QCT21197.1"/>
    <property type="molecule type" value="Genomic_DNA"/>
</dbReference>
<feature type="transmembrane region" description="Helical" evidence="7">
    <location>
        <begin position="21"/>
        <end position="46"/>
    </location>
</feature>
<feature type="region of interest" description="Disordered" evidence="6">
    <location>
        <begin position="407"/>
        <end position="426"/>
    </location>
</feature>
<organism evidence="9 10">
    <name type="scientific">Jejubacter calystegiae</name>
    <dbReference type="NCBI Taxonomy" id="2579935"/>
    <lineage>
        <taxon>Bacteria</taxon>
        <taxon>Pseudomonadati</taxon>
        <taxon>Pseudomonadota</taxon>
        <taxon>Gammaproteobacteria</taxon>
        <taxon>Enterobacterales</taxon>
        <taxon>Enterobacteriaceae</taxon>
        <taxon>Jejubacter</taxon>
    </lineage>
</organism>
<dbReference type="Proteomes" id="UP000302163">
    <property type="component" value="Chromosome"/>
</dbReference>
<evidence type="ECO:0000259" key="8">
    <source>
        <dbReference type="PROSITE" id="PS50850"/>
    </source>
</evidence>
<name>A0A4V1G7X8_9ENTR</name>
<evidence type="ECO:0000313" key="9">
    <source>
        <dbReference type="EMBL" id="QCT21197.1"/>
    </source>
</evidence>
<feature type="transmembrane region" description="Helical" evidence="7">
    <location>
        <begin position="260"/>
        <end position="280"/>
    </location>
</feature>
<dbReference type="PROSITE" id="PS00217">
    <property type="entry name" value="SUGAR_TRANSPORT_2"/>
    <property type="match status" value="1"/>
</dbReference>
<comment type="subcellular location">
    <subcellularLocation>
        <location evidence="1">Cell membrane</location>
        <topology evidence="1">Multi-pass membrane protein</topology>
    </subcellularLocation>
</comment>
<accession>A0A4V1G7X8</accession>
<feature type="domain" description="Major facilitator superfamily (MFS) profile" evidence="8">
    <location>
        <begin position="16"/>
        <end position="403"/>
    </location>
</feature>
<feature type="transmembrane region" description="Helical" evidence="7">
    <location>
        <begin position="52"/>
        <end position="70"/>
    </location>
</feature>
<evidence type="ECO:0000313" key="10">
    <source>
        <dbReference type="Proteomes" id="UP000302163"/>
    </source>
</evidence>
<dbReference type="PANTHER" id="PTHR23508">
    <property type="entry name" value="CARBOXYLIC ACID TRANSPORTER PROTEIN HOMOLOG"/>
    <property type="match status" value="1"/>
</dbReference>
<dbReference type="PANTHER" id="PTHR23508:SF10">
    <property type="entry name" value="CARBOXYLIC ACID TRANSPORTER PROTEIN HOMOLOG"/>
    <property type="match status" value="1"/>
</dbReference>
<evidence type="ECO:0000256" key="7">
    <source>
        <dbReference type="SAM" id="Phobius"/>
    </source>
</evidence>
<feature type="transmembrane region" description="Helical" evidence="7">
    <location>
        <begin position="292"/>
        <end position="324"/>
    </location>
</feature>
<dbReference type="InterPro" id="IPR005829">
    <property type="entry name" value="Sugar_transporter_CS"/>
</dbReference>
<protein>
    <submittedName>
        <fullName evidence="9">MFS transporter</fullName>
    </submittedName>
</protein>
<evidence type="ECO:0000256" key="3">
    <source>
        <dbReference type="ARBA" id="ARBA00022692"/>
    </source>
</evidence>
<keyword evidence="3 7" id="KW-0812">Transmembrane</keyword>
<reference evidence="9 10" key="1">
    <citation type="submission" date="2019-05" db="EMBL/GenBank/DDBJ databases">
        <title>Complete genome sequence of Izhakiella calystegiae KSNA2, an endophyte isolated from beach morning glory (Calystegia soldanella).</title>
        <authorList>
            <person name="Jiang L."/>
            <person name="Jeong J.C."/>
            <person name="Kim C.Y."/>
            <person name="Kim D.H."/>
            <person name="Kim S.W."/>
            <person name="Lee j."/>
        </authorList>
    </citation>
    <scope>NUCLEOTIDE SEQUENCE [LARGE SCALE GENOMIC DNA]</scope>
    <source>
        <strain evidence="9 10">KSNA2</strain>
    </source>
</reference>
<gene>
    <name evidence="9" type="ORF">FEM41_16845</name>
</gene>
<dbReference type="GO" id="GO:0046943">
    <property type="term" value="F:carboxylic acid transmembrane transporter activity"/>
    <property type="evidence" value="ECO:0007669"/>
    <property type="project" value="TreeGrafter"/>
</dbReference>
<evidence type="ECO:0000256" key="5">
    <source>
        <dbReference type="ARBA" id="ARBA00023136"/>
    </source>
</evidence>
<dbReference type="Pfam" id="PF07690">
    <property type="entry name" value="MFS_1"/>
    <property type="match status" value="1"/>
</dbReference>
<keyword evidence="2" id="KW-1003">Cell membrane</keyword>
<proteinExistence type="predicted"/>
<evidence type="ECO:0000256" key="6">
    <source>
        <dbReference type="SAM" id="MobiDB-lite"/>
    </source>
</evidence>
<feature type="transmembrane region" description="Helical" evidence="7">
    <location>
        <begin position="344"/>
        <end position="367"/>
    </location>
</feature>
<keyword evidence="10" id="KW-1185">Reference proteome</keyword>